<dbReference type="RefSeq" id="WP_089819293.1">
    <property type="nucleotide sequence ID" value="NZ_FORQ01000001.1"/>
</dbReference>
<organism evidence="1 2">
    <name type="scientific">Kaistella treverensis</name>
    <dbReference type="NCBI Taxonomy" id="631455"/>
    <lineage>
        <taxon>Bacteria</taxon>
        <taxon>Pseudomonadati</taxon>
        <taxon>Bacteroidota</taxon>
        <taxon>Flavobacteriia</taxon>
        <taxon>Flavobacteriales</taxon>
        <taxon>Weeksellaceae</taxon>
        <taxon>Chryseobacterium group</taxon>
        <taxon>Kaistella</taxon>
    </lineage>
</organism>
<keyword evidence="2" id="KW-1185">Reference proteome</keyword>
<protein>
    <submittedName>
        <fullName evidence="1">Abortive infection protein, AbiV family</fullName>
    </submittedName>
</protein>
<dbReference type="EMBL" id="FORQ01000001">
    <property type="protein sequence ID" value="SFI77823.1"/>
    <property type="molecule type" value="Genomic_DNA"/>
</dbReference>
<dbReference type="Proteomes" id="UP000242560">
    <property type="component" value="Unassembled WGS sequence"/>
</dbReference>
<name>A0A1I3KZC2_9FLAO</name>
<reference evidence="2" key="1">
    <citation type="submission" date="2016-10" db="EMBL/GenBank/DDBJ databases">
        <authorList>
            <person name="Varghese N."/>
            <person name="Submissions S."/>
        </authorList>
    </citation>
    <scope>NUCLEOTIDE SEQUENCE [LARGE SCALE GENOMIC DNA]</scope>
    <source>
        <strain evidence="2">DSM 22251</strain>
    </source>
</reference>
<dbReference type="Pfam" id="PF18728">
    <property type="entry name" value="HEPN_AbiV"/>
    <property type="match status" value="1"/>
</dbReference>
<evidence type="ECO:0000313" key="2">
    <source>
        <dbReference type="Proteomes" id="UP000242560"/>
    </source>
</evidence>
<accession>A0A1I3KZC2</accession>
<proteinExistence type="predicted"/>
<gene>
    <name evidence="1" type="ORF">SAMN05421638_1105</name>
</gene>
<dbReference type="InterPro" id="IPR030987">
    <property type="entry name" value="AbiV"/>
</dbReference>
<sequence>MNLKKEELFELFINSLDNSYNLYESAKKILDSTKIEKHVSLGLAELALEELGKSYSCLAYYSESSTLKDWKDFWKEWKNHDLKAHRAFFYEFFNMLRIDQVGDNLNFPTNKDKFSKEKEYSFYVDIDKSNRKIYIPKQEISEIECNRRIYSLLGLFNSALYIKDWFNENKNEDFRNAISNFAFRTISTAMHQQDVNNVLSEMKTENKDYNLGLEKIYKSFNRIEE</sequence>
<dbReference type="NCBIfam" id="TIGR04498">
    <property type="entry name" value="AbiV_defense"/>
    <property type="match status" value="1"/>
</dbReference>
<evidence type="ECO:0000313" key="1">
    <source>
        <dbReference type="EMBL" id="SFI77823.1"/>
    </source>
</evidence>
<dbReference type="AlphaFoldDB" id="A0A1I3KZC2"/>